<dbReference type="EMBL" id="OW659477">
    <property type="protein sequence ID" value="CAH2760920.1"/>
    <property type="molecule type" value="Genomic_DNA"/>
</dbReference>
<organism evidence="1 4">
    <name type="scientific">Erysipelothrix amsterdamensis</name>
    <dbReference type="NCBI Taxonomy" id="2929157"/>
    <lineage>
        <taxon>Bacteria</taxon>
        <taxon>Bacillati</taxon>
        <taxon>Bacillota</taxon>
        <taxon>Erysipelotrichia</taxon>
        <taxon>Erysipelotrichales</taxon>
        <taxon>Erysipelotrichaceae</taxon>
        <taxon>Erysipelothrix</taxon>
    </lineage>
</organism>
<dbReference type="InterPro" id="IPR028951">
    <property type="entry name" value="Imm64"/>
</dbReference>
<dbReference type="Proteomes" id="UP001154111">
    <property type="component" value="Chromosome"/>
</dbReference>
<evidence type="ECO:0000313" key="3">
    <source>
        <dbReference type="Proteomes" id="UP001154095"/>
    </source>
</evidence>
<gene>
    <name evidence="1" type="ORF">ERYAMS2_00434</name>
    <name evidence="2" type="ORF">ERYAMS_00144</name>
</gene>
<dbReference type="AlphaFoldDB" id="A0AAU9VG21"/>
<dbReference type="GeneID" id="41395677"/>
<reference evidence="1" key="1">
    <citation type="submission" date="2022-04" db="EMBL/GenBank/DDBJ databases">
        <authorList>
            <person name="Forde T."/>
        </authorList>
    </citation>
    <scope>NUCLEOTIDE SEQUENCE</scope>
    <source>
        <strain evidence="1">A18Y016a</strain>
        <strain evidence="2">A18Y020d</strain>
    </source>
</reference>
<protein>
    <submittedName>
        <fullName evidence="1">Uncharacterized protein</fullName>
    </submittedName>
</protein>
<sequence length="187" mass="21732">MNTIIGLGIVLEASDKTIGQIENILDLVDSYKTKMEITHPKDGDYHDWITETVDGNIYTTIEKLAYRTSYADIEFKIGNKDVETRMSITNETDALVVKFDIVEEHLLPEKSVEHLESATQLMTKVFEIIDRNVEYEYLFCDNEAEYLYSKERLLEVGHQPYALFKMNDRNTVYAQWYLDGFTLRGAH</sequence>
<keyword evidence="3" id="KW-1185">Reference proteome</keyword>
<evidence type="ECO:0000313" key="4">
    <source>
        <dbReference type="Proteomes" id="UP001154111"/>
    </source>
</evidence>
<accession>A0AAU9VG21</accession>
<name>A0AAU9VG21_9FIRM</name>
<evidence type="ECO:0000313" key="1">
    <source>
        <dbReference type="EMBL" id="CAH2760920.1"/>
    </source>
</evidence>
<dbReference type="EMBL" id="OW659496">
    <property type="protein sequence ID" value="CAH2760927.1"/>
    <property type="molecule type" value="Genomic_DNA"/>
</dbReference>
<dbReference type="Proteomes" id="UP001154095">
    <property type="component" value="Chromosome"/>
</dbReference>
<evidence type="ECO:0000313" key="2">
    <source>
        <dbReference type="EMBL" id="CAH2760927.1"/>
    </source>
</evidence>
<dbReference type="RefSeq" id="WP_013852471.1">
    <property type="nucleotide sequence ID" value="NZ_OW659477.1"/>
</dbReference>
<proteinExistence type="predicted"/>
<dbReference type="Pfam" id="PF15600">
    <property type="entry name" value="Imm64"/>
    <property type="match status" value="1"/>
</dbReference>